<proteinExistence type="inferred from homology"/>
<sequence>MAHKTVLITGASRGIGLAIARHLLQAPRSSQVVVTSRSAEPLEKLRAEFPEQVAVVAGDATDPAIAAKAVSTAVEKFGGLDGLVINHATLGEVKKVADSDISSWRKDYEINFFSAVEFVKAAIPHLRKSKGKIVFTSSGAAVKGYQGWGFYGSSKAAMNHLAMTLAREEADIVSVAVRPGVVDTQMQVDIRGGHLEYMGEDGQRLKDAFTHGQLLKPEQPGNVIANLALDATKDLSGKFLSWNDEILKSYQE</sequence>
<comment type="caution">
    <text evidence="5">The sequence shown here is derived from an EMBL/GenBank/DDBJ whole genome shotgun (WGS) entry which is preliminary data.</text>
</comment>
<dbReference type="Proteomes" id="UP000242877">
    <property type="component" value="Unassembled WGS sequence"/>
</dbReference>
<organism evidence="5 6">
    <name type="scientific">Ascosphaera apis ARSEF 7405</name>
    <dbReference type="NCBI Taxonomy" id="392613"/>
    <lineage>
        <taxon>Eukaryota</taxon>
        <taxon>Fungi</taxon>
        <taxon>Dikarya</taxon>
        <taxon>Ascomycota</taxon>
        <taxon>Pezizomycotina</taxon>
        <taxon>Eurotiomycetes</taxon>
        <taxon>Eurotiomycetidae</taxon>
        <taxon>Onygenales</taxon>
        <taxon>Ascosphaeraceae</taxon>
        <taxon>Ascosphaera</taxon>
    </lineage>
</organism>
<dbReference type="FunFam" id="3.40.50.720:FF:000281">
    <property type="entry name" value="Uncharacterized oxidoreductase YIR035C"/>
    <property type="match status" value="1"/>
</dbReference>
<keyword evidence="6" id="KW-1185">Reference proteome</keyword>
<comment type="similarity">
    <text evidence="1">Belongs to the short-chain dehydrogenases/reductases (SDR) family.</text>
</comment>
<dbReference type="Pfam" id="PF00106">
    <property type="entry name" value="adh_short"/>
    <property type="match status" value="1"/>
</dbReference>
<dbReference type="InterPro" id="IPR002347">
    <property type="entry name" value="SDR_fam"/>
</dbReference>
<dbReference type="GO" id="GO:0050664">
    <property type="term" value="F:oxidoreductase activity, acting on NAD(P)H, oxygen as acceptor"/>
    <property type="evidence" value="ECO:0007669"/>
    <property type="project" value="TreeGrafter"/>
</dbReference>
<gene>
    <name evidence="5" type="ORF">AAP_05836</name>
</gene>
<evidence type="ECO:0000256" key="1">
    <source>
        <dbReference type="ARBA" id="ARBA00006484"/>
    </source>
</evidence>
<reference evidence="5 6" key="1">
    <citation type="journal article" date="2016" name="Genome Biol. Evol.">
        <title>Divergent and convergent evolution of fungal pathogenicity.</title>
        <authorList>
            <person name="Shang Y."/>
            <person name="Xiao G."/>
            <person name="Zheng P."/>
            <person name="Cen K."/>
            <person name="Zhan S."/>
            <person name="Wang C."/>
        </authorList>
    </citation>
    <scope>NUCLEOTIDE SEQUENCE [LARGE SCALE GENOMIC DNA]</scope>
    <source>
        <strain evidence="5 6">ARSEF 7405</strain>
    </source>
</reference>
<name>A0A167V8L3_9EURO</name>
<dbReference type="PROSITE" id="PS00061">
    <property type="entry name" value="ADH_SHORT"/>
    <property type="match status" value="1"/>
</dbReference>
<dbReference type="OrthoDB" id="153074at2759"/>
<dbReference type="InterPro" id="IPR036291">
    <property type="entry name" value="NAD(P)-bd_dom_sf"/>
</dbReference>
<keyword evidence="3" id="KW-0560">Oxidoreductase</keyword>
<dbReference type="PANTHER" id="PTHR43008:SF8">
    <property type="entry name" value="BENZIL REDUCTASE ((S)-BENZOIN FORMING) IRC24"/>
    <property type="match status" value="1"/>
</dbReference>
<dbReference type="Gene3D" id="3.40.50.720">
    <property type="entry name" value="NAD(P)-binding Rossmann-like Domain"/>
    <property type="match status" value="1"/>
</dbReference>
<dbReference type="InterPro" id="IPR020904">
    <property type="entry name" value="Sc_DH/Rdtase_CS"/>
</dbReference>
<dbReference type="CDD" id="cd05367">
    <property type="entry name" value="SPR-like_SDR_c"/>
    <property type="match status" value="1"/>
</dbReference>
<evidence type="ECO:0000313" key="5">
    <source>
        <dbReference type="EMBL" id="KZZ87197.1"/>
    </source>
</evidence>
<dbReference type="PRINTS" id="PR00081">
    <property type="entry name" value="GDHRDH"/>
</dbReference>
<evidence type="ECO:0000256" key="2">
    <source>
        <dbReference type="ARBA" id="ARBA00022857"/>
    </source>
</evidence>
<accession>A0A167V8L3</accession>
<dbReference type="VEuPathDB" id="FungiDB:AAP_05836"/>
<feature type="domain" description="Ketoreductase" evidence="4">
    <location>
        <begin position="4"/>
        <end position="185"/>
    </location>
</feature>
<dbReference type="InterPro" id="IPR057326">
    <property type="entry name" value="KR_dom"/>
</dbReference>
<dbReference type="SUPFAM" id="SSF51735">
    <property type="entry name" value="NAD(P)-binding Rossmann-fold domains"/>
    <property type="match status" value="1"/>
</dbReference>
<evidence type="ECO:0000256" key="3">
    <source>
        <dbReference type="ARBA" id="ARBA00023002"/>
    </source>
</evidence>
<dbReference type="EMBL" id="AZGZ01000037">
    <property type="protein sequence ID" value="KZZ87197.1"/>
    <property type="molecule type" value="Genomic_DNA"/>
</dbReference>
<protein>
    <submittedName>
        <fullName evidence="5">NAD(P)-binding domain protein</fullName>
    </submittedName>
</protein>
<evidence type="ECO:0000259" key="4">
    <source>
        <dbReference type="SMART" id="SM00822"/>
    </source>
</evidence>
<dbReference type="SMART" id="SM00822">
    <property type="entry name" value="PKS_KR"/>
    <property type="match status" value="1"/>
</dbReference>
<dbReference type="PANTHER" id="PTHR43008">
    <property type="entry name" value="BENZIL REDUCTASE"/>
    <property type="match status" value="1"/>
</dbReference>
<keyword evidence="2" id="KW-0521">NADP</keyword>
<evidence type="ECO:0000313" key="6">
    <source>
        <dbReference type="Proteomes" id="UP000242877"/>
    </source>
</evidence>
<dbReference type="AlphaFoldDB" id="A0A167V8L3"/>